<gene>
    <name evidence="1" type="ORF">MBAV_003648</name>
</gene>
<dbReference type="EMBL" id="LACI01001590">
    <property type="protein sequence ID" value="KJU84157.1"/>
    <property type="molecule type" value="Genomic_DNA"/>
</dbReference>
<evidence type="ECO:0000313" key="1">
    <source>
        <dbReference type="EMBL" id="KJU84157.1"/>
    </source>
</evidence>
<name>A0A0F3GQP3_9BACT</name>
<sequence>MFPSVPAPGDNRGVIAWLDQESWVRTSIVTINIKRIQNIYVRIVILLFHCKSIHTCNYGSERFYVF</sequence>
<dbReference type="Proteomes" id="UP000033423">
    <property type="component" value="Unassembled WGS sequence"/>
</dbReference>
<accession>A0A0F3GQP3</accession>
<dbReference type="AlphaFoldDB" id="A0A0F3GQP3"/>
<organism evidence="1 2">
    <name type="scientific">Candidatus Magnetobacterium bavaricum</name>
    <dbReference type="NCBI Taxonomy" id="29290"/>
    <lineage>
        <taxon>Bacteria</taxon>
        <taxon>Pseudomonadati</taxon>
        <taxon>Nitrospirota</taxon>
        <taxon>Thermodesulfovibrionia</taxon>
        <taxon>Thermodesulfovibrionales</taxon>
        <taxon>Candidatus Magnetobacteriaceae</taxon>
        <taxon>Candidatus Magnetobacterium</taxon>
    </lineage>
</organism>
<evidence type="ECO:0000313" key="2">
    <source>
        <dbReference type="Proteomes" id="UP000033423"/>
    </source>
</evidence>
<proteinExistence type="predicted"/>
<keyword evidence="2" id="KW-1185">Reference proteome</keyword>
<comment type="caution">
    <text evidence="1">The sequence shown here is derived from an EMBL/GenBank/DDBJ whole genome shotgun (WGS) entry which is preliminary data.</text>
</comment>
<reference evidence="1 2" key="1">
    <citation type="submission" date="2015-02" db="EMBL/GenBank/DDBJ databases">
        <title>Single-cell genomics of uncultivated deep-branching MTB reveals a conserved set of magnetosome genes.</title>
        <authorList>
            <person name="Kolinko S."/>
            <person name="Richter M."/>
            <person name="Glockner F.O."/>
            <person name="Brachmann A."/>
            <person name="Schuler D."/>
        </authorList>
    </citation>
    <scope>NUCLEOTIDE SEQUENCE [LARGE SCALE GENOMIC DNA]</scope>
    <source>
        <strain evidence="1">TM-1</strain>
    </source>
</reference>
<protein>
    <submittedName>
        <fullName evidence="1">Uncharacterized protein</fullName>
    </submittedName>
</protein>